<protein>
    <recommendedName>
        <fullName evidence="3 9">DNA repair protein RecN</fullName>
    </recommendedName>
    <alternativeName>
        <fullName evidence="8 9">Recombination protein N</fullName>
    </alternativeName>
</protein>
<dbReference type="InterPro" id="IPR004604">
    <property type="entry name" value="DNA_recomb/repair_RecN"/>
</dbReference>
<feature type="coiled-coil region" evidence="10">
    <location>
        <begin position="132"/>
        <end position="196"/>
    </location>
</feature>
<dbReference type="InterPro" id="IPR027417">
    <property type="entry name" value="P-loop_NTPase"/>
</dbReference>
<dbReference type="SUPFAM" id="SSF52540">
    <property type="entry name" value="P-loop containing nucleoside triphosphate hydrolases"/>
    <property type="match status" value="1"/>
</dbReference>
<organism evidence="11 12">
    <name type="scientific">Persephonella atlantica</name>
    <dbReference type="NCBI Taxonomy" id="2699429"/>
    <lineage>
        <taxon>Bacteria</taxon>
        <taxon>Pseudomonadati</taxon>
        <taxon>Aquificota</taxon>
        <taxon>Aquificia</taxon>
        <taxon>Aquificales</taxon>
        <taxon>Hydrogenothermaceae</taxon>
        <taxon>Persephonella</taxon>
    </lineage>
</organism>
<dbReference type="EMBL" id="JAACYA010000002">
    <property type="protein sequence ID" value="MBK3332619.1"/>
    <property type="molecule type" value="Genomic_DNA"/>
</dbReference>
<reference evidence="11 12" key="1">
    <citation type="journal article" date="2021" name="Syst. Appl. Microbiol.">
        <title>Persephonella atlantica sp. nov.: How to adapt to physico-chemical gradients in high temperature hydrothermal habitats.</title>
        <authorList>
            <person name="Francois D.X."/>
            <person name="Godfroy A."/>
            <person name="Mathien C."/>
            <person name="Aube J."/>
            <person name="Cathalot C."/>
            <person name="Lesongeur F."/>
            <person name="L'Haridon S."/>
            <person name="Philippon X."/>
            <person name="Roussel E.G."/>
        </authorList>
    </citation>
    <scope>NUCLEOTIDE SEQUENCE [LARGE SCALE GENOMIC DNA]</scope>
    <source>
        <strain evidence="11 12">MO1340</strain>
    </source>
</reference>
<keyword evidence="4" id="KW-0547">Nucleotide-binding</keyword>
<dbReference type="CDD" id="cd03241">
    <property type="entry name" value="ABC_RecN"/>
    <property type="match status" value="1"/>
</dbReference>
<sequence>MLSRIKINSFLYLKEIDIELSEGLNVFTGETGVGKSLIVDAVEFVFGKKGGFEDGSYVELVFENVNGSYAEDGMVILAREVKKGKNYYYINGRRATLSALKEASDGLIIVHSQHQHQSLFRKDSHREILDSYAQIDNLIKEYQKQFEKLKQIEKKLEYLKNQQSNRLRELDILQFQLEELEEADLKEGEKEQLENRYRYLTNVSLIKEAVFSAENILSEDEDSVSDKIAQVLKELTKVSSYAPEINDVLSALEEAKAIIDDAVYQLSRFDIDVDFQELSQIEERLNLINRLETKYNTDEKGLIELKRQFRERVDYLKNLEFELPEIEKERERVYADVQTLADRISHTRKEKAKLLEEEIKKHLKELALKEAQFVVKIEEKPLDRYGKDSVYFYFSANRGFEPQPVDEVASGGEISRLSLALKLVVGSDVDCLVFDEVDTGIGGKTAVYLAEKLKKLSQDYQVILITHLPQVAVCGDRHFYIDKVFTDSETVAVVKQLSSEDRVKEIARMLSGKTDRHTLNLAKQLLESVR</sequence>
<keyword evidence="7 9" id="KW-0234">DNA repair</keyword>
<evidence type="ECO:0000256" key="9">
    <source>
        <dbReference type="PIRNR" id="PIRNR003128"/>
    </source>
</evidence>
<gene>
    <name evidence="11" type="primary">recN</name>
    <name evidence="11" type="ORF">GWK41_06025</name>
</gene>
<evidence type="ECO:0000313" key="11">
    <source>
        <dbReference type="EMBL" id="MBK3332619.1"/>
    </source>
</evidence>
<proteinExistence type="inferred from homology"/>
<evidence type="ECO:0000256" key="8">
    <source>
        <dbReference type="ARBA" id="ARBA00033408"/>
    </source>
</evidence>
<evidence type="ECO:0000313" key="12">
    <source>
        <dbReference type="Proteomes" id="UP000772812"/>
    </source>
</evidence>
<dbReference type="Proteomes" id="UP000772812">
    <property type="component" value="Unassembled WGS sequence"/>
</dbReference>
<evidence type="ECO:0000256" key="4">
    <source>
        <dbReference type="ARBA" id="ARBA00022741"/>
    </source>
</evidence>
<feature type="coiled-coil region" evidence="10">
    <location>
        <begin position="288"/>
        <end position="372"/>
    </location>
</feature>
<dbReference type="NCBIfam" id="TIGR00634">
    <property type="entry name" value="recN"/>
    <property type="match status" value="1"/>
</dbReference>
<comment type="caution">
    <text evidence="11">The sequence shown here is derived from an EMBL/GenBank/DDBJ whole genome shotgun (WGS) entry which is preliminary data.</text>
</comment>
<comment type="function">
    <text evidence="1 9">May be involved in recombinational repair of damaged DNA.</text>
</comment>
<evidence type="ECO:0000256" key="2">
    <source>
        <dbReference type="ARBA" id="ARBA00009441"/>
    </source>
</evidence>
<dbReference type="RefSeq" id="WP_200674039.1">
    <property type="nucleotide sequence ID" value="NZ_JAACYA010000002.1"/>
</dbReference>
<dbReference type="PANTHER" id="PTHR11059:SF0">
    <property type="entry name" value="DNA REPAIR PROTEIN RECN"/>
    <property type="match status" value="1"/>
</dbReference>
<evidence type="ECO:0000256" key="5">
    <source>
        <dbReference type="ARBA" id="ARBA00022763"/>
    </source>
</evidence>
<keyword evidence="5 9" id="KW-0227">DNA damage</keyword>
<dbReference type="PIRSF" id="PIRSF003128">
    <property type="entry name" value="RecN"/>
    <property type="match status" value="1"/>
</dbReference>
<accession>A0ABS1GI68</accession>
<evidence type="ECO:0000256" key="6">
    <source>
        <dbReference type="ARBA" id="ARBA00022840"/>
    </source>
</evidence>
<dbReference type="Gene3D" id="3.40.50.300">
    <property type="entry name" value="P-loop containing nucleotide triphosphate hydrolases"/>
    <property type="match status" value="2"/>
</dbReference>
<keyword evidence="6" id="KW-0067">ATP-binding</keyword>
<evidence type="ECO:0000256" key="7">
    <source>
        <dbReference type="ARBA" id="ARBA00023204"/>
    </source>
</evidence>
<evidence type="ECO:0000256" key="3">
    <source>
        <dbReference type="ARBA" id="ARBA00021315"/>
    </source>
</evidence>
<comment type="similarity">
    <text evidence="2 9">Belongs to the RecN family.</text>
</comment>
<keyword evidence="12" id="KW-1185">Reference proteome</keyword>
<evidence type="ECO:0000256" key="1">
    <source>
        <dbReference type="ARBA" id="ARBA00003618"/>
    </source>
</evidence>
<name>A0ABS1GI68_9AQUI</name>
<evidence type="ECO:0000256" key="10">
    <source>
        <dbReference type="SAM" id="Coils"/>
    </source>
</evidence>
<keyword evidence="10" id="KW-0175">Coiled coil</keyword>
<dbReference type="PANTHER" id="PTHR11059">
    <property type="entry name" value="DNA REPAIR PROTEIN RECN"/>
    <property type="match status" value="1"/>
</dbReference>